<dbReference type="Pfam" id="PF22740">
    <property type="entry name" value="PapZ_C"/>
    <property type="match status" value="1"/>
</dbReference>
<evidence type="ECO:0000259" key="5">
    <source>
        <dbReference type="Pfam" id="PF03668"/>
    </source>
</evidence>
<feature type="domain" description="RapZ C-terminal" evidence="6">
    <location>
        <begin position="166"/>
        <end position="284"/>
    </location>
</feature>
<comment type="caution">
    <text evidence="7">The sequence shown here is derived from an EMBL/GenBank/DDBJ whole genome shotgun (WGS) entry which is preliminary data.</text>
</comment>
<dbReference type="PANTHER" id="PTHR30448:SF0">
    <property type="entry name" value="RNASE ADAPTER PROTEIN RAPZ"/>
    <property type="match status" value="1"/>
</dbReference>
<evidence type="ECO:0000256" key="2">
    <source>
        <dbReference type="ARBA" id="ARBA00022840"/>
    </source>
</evidence>
<evidence type="ECO:0000313" key="7">
    <source>
        <dbReference type="EMBL" id="MCB8875485.1"/>
    </source>
</evidence>
<dbReference type="PIRSF" id="PIRSF005052">
    <property type="entry name" value="P-loopkin"/>
    <property type="match status" value="1"/>
</dbReference>
<feature type="domain" description="RapZ-like N-terminal" evidence="5">
    <location>
        <begin position="10"/>
        <end position="157"/>
    </location>
</feature>
<dbReference type="Proteomes" id="UP000708298">
    <property type="component" value="Unassembled WGS sequence"/>
</dbReference>
<dbReference type="InterPro" id="IPR053930">
    <property type="entry name" value="RapZ-like_N"/>
</dbReference>
<evidence type="ECO:0000313" key="8">
    <source>
        <dbReference type="Proteomes" id="UP000708298"/>
    </source>
</evidence>
<feature type="binding site" evidence="4">
    <location>
        <begin position="60"/>
        <end position="63"/>
    </location>
    <ligand>
        <name>GTP</name>
        <dbReference type="ChEBI" id="CHEBI:37565"/>
    </ligand>
</feature>
<organism evidence="7 8">
    <name type="scientific">Acidisoma silvae</name>
    <dbReference type="NCBI Taxonomy" id="2802396"/>
    <lineage>
        <taxon>Bacteria</taxon>
        <taxon>Pseudomonadati</taxon>
        <taxon>Pseudomonadota</taxon>
        <taxon>Alphaproteobacteria</taxon>
        <taxon>Acetobacterales</taxon>
        <taxon>Acidocellaceae</taxon>
        <taxon>Acidisoma</taxon>
    </lineage>
</organism>
<dbReference type="HAMAP" id="MF_00636">
    <property type="entry name" value="RapZ_like"/>
    <property type="match status" value="1"/>
</dbReference>
<evidence type="ECO:0000256" key="4">
    <source>
        <dbReference type="HAMAP-Rule" id="MF_00636"/>
    </source>
</evidence>
<protein>
    <submittedName>
        <fullName evidence="7">RNase adapter RapZ</fullName>
    </submittedName>
</protein>
<dbReference type="GO" id="GO:0005525">
    <property type="term" value="F:GTP binding"/>
    <property type="evidence" value="ECO:0007669"/>
    <property type="project" value="UniProtKB-UniRule"/>
</dbReference>
<proteinExistence type="inferred from homology"/>
<dbReference type="RefSeq" id="WP_227321132.1">
    <property type="nucleotide sequence ID" value="NZ_JAESVB010000003.1"/>
</dbReference>
<dbReference type="InterPro" id="IPR005337">
    <property type="entry name" value="RapZ-like"/>
</dbReference>
<keyword evidence="3 4" id="KW-0342">GTP-binding</keyword>
<evidence type="ECO:0000256" key="3">
    <source>
        <dbReference type="ARBA" id="ARBA00023134"/>
    </source>
</evidence>
<keyword evidence="8" id="KW-1185">Reference proteome</keyword>
<dbReference type="InterPro" id="IPR053931">
    <property type="entry name" value="RapZ_C"/>
</dbReference>
<dbReference type="Pfam" id="PF03668">
    <property type="entry name" value="RapZ-like_N"/>
    <property type="match status" value="1"/>
</dbReference>
<dbReference type="AlphaFoldDB" id="A0A963YR61"/>
<dbReference type="SUPFAM" id="SSF52540">
    <property type="entry name" value="P-loop containing nucleoside triphosphate hydrolases"/>
    <property type="match status" value="1"/>
</dbReference>
<name>A0A963YR61_9PROT</name>
<feature type="binding site" evidence="4">
    <location>
        <begin position="15"/>
        <end position="22"/>
    </location>
    <ligand>
        <name>ATP</name>
        <dbReference type="ChEBI" id="CHEBI:30616"/>
    </ligand>
</feature>
<keyword evidence="2 4" id="KW-0067">ATP-binding</keyword>
<reference evidence="7" key="2">
    <citation type="submission" date="2021-01" db="EMBL/GenBank/DDBJ databases">
        <authorList>
            <person name="Mieszkin S."/>
            <person name="Pouder E."/>
            <person name="Alain K."/>
        </authorList>
    </citation>
    <scope>NUCLEOTIDE SEQUENCE</scope>
    <source>
        <strain evidence="7">HW T2.11</strain>
    </source>
</reference>
<gene>
    <name evidence="7" type="primary">rapZ</name>
    <name evidence="7" type="ORF">ASILVAE211_09860</name>
</gene>
<dbReference type="NCBIfam" id="NF003828">
    <property type="entry name" value="PRK05416.1"/>
    <property type="match status" value="1"/>
</dbReference>
<dbReference type="PANTHER" id="PTHR30448">
    <property type="entry name" value="RNASE ADAPTER PROTEIN RAPZ"/>
    <property type="match status" value="1"/>
</dbReference>
<dbReference type="GO" id="GO:0005524">
    <property type="term" value="F:ATP binding"/>
    <property type="evidence" value="ECO:0007669"/>
    <property type="project" value="UniProtKB-UniRule"/>
</dbReference>
<reference evidence="7" key="1">
    <citation type="journal article" date="2021" name="Microorganisms">
        <title>Acidisoma silvae sp. nov. and Acidisomacellulosilytica sp. nov., Two Acidophilic Bacteria Isolated from Decaying Wood, Hydrolyzing Cellulose and Producing Poly-3-hydroxybutyrate.</title>
        <authorList>
            <person name="Mieszkin S."/>
            <person name="Pouder E."/>
            <person name="Uroz S."/>
            <person name="Simon-Colin C."/>
            <person name="Alain K."/>
        </authorList>
    </citation>
    <scope>NUCLEOTIDE SEQUENCE</scope>
    <source>
        <strain evidence="7">HW T2.11</strain>
    </source>
</reference>
<accession>A0A963YR61</accession>
<dbReference type="EMBL" id="JAESVB010000003">
    <property type="protein sequence ID" value="MCB8875485.1"/>
    <property type="molecule type" value="Genomic_DNA"/>
</dbReference>
<evidence type="ECO:0000256" key="1">
    <source>
        <dbReference type="ARBA" id="ARBA00022741"/>
    </source>
</evidence>
<keyword evidence="1 4" id="KW-0547">Nucleotide-binding</keyword>
<dbReference type="InterPro" id="IPR027417">
    <property type="entry name" value="P-loop_NTPase"/>
</dbReference>
<sequence length="299" mass="32854">MTTPPSQRRIVLVTGLSGAGKSSILHTLEDLGYETVDNPPFSLLDDLLSRTDQALAIGLDARTRGFEAAAVLAAIERLKTETEITPELIFATADDAVLMRRYTETRRRHPLAPQGQVRDGIAAERALIDRLQAAADLVLDTSALPLPVLRQRIGQRFGLSLDEGLSLTLISFAYRGGLPAEADLVFDARFLRNPHYDQTLRPRTGLDAEVCAYVAQDPDCAAFQTLIRSMVLLLLPRFVQEGKKYVTVAIGCSGGRHRSVFLIETLAKLLREAGWQPMVVHRELDRPEREKSLSGSAAA</sequence>
<evidence type="ECO:0000259" key="6">
    <source>
        <dbReference type="Pfam" id="PF22740"/>
    </source>
</evidence>